<evidence type="ECO:0000313" key="3">
    <source>
        <dbReference type="Proteomes" id="UP000215005"/>
    </source>
</evidence>
<name>A0A223S7G6_9ACTN</name>
<dbReference type="Pfam" id="PF13700">
    <property type="entry name" value="DUF4158"/>
    <property type="match status" value="1"/>
</dbReference>
<reference evidence="2 3" key="1">
    <citation type="submission" date="2017-08" db="EMBL/GenBank/DDBJ databases">
        <title>The complete genome sequence of Nocardiopsis gilva YIM 90087.</title>
        <authorList>
            <person name="Yin M."/>
            <person name="Tang S."/>
        </authorList>
    </citation>
    <scope>NUCLEOTIDE SEQUENCE [LARGE SCALE GENOMIC DNA]</scope>
    <source>
        <strain evidence="2 3">YIM 90087</strain>
    </source>
</reference>
<dbReference type="EMBL" id="CP022753">
    <property type="protein sequence ID" value="ASU84061.1"/>
    <property type="molecule type" value="Genomic_DNA"/>
</dbReference>
<evidence type="ECO:0000259" key="1">
    <source>
        <dbReference type="Pfam" id="PF13700"/>
    </source>
</evidence>
<proteinExistence type="predicted"/>
<accession>A0A223S7G6</accession>
<dbReference type="RefSeq" id="WP_086003484.1">
    <property type="nucleotide sequence ID" value="NZ_ANBG01000444.1"/>
</dbReference>
<dbReference type="OrthoDB" id="3538665at2"/>
<dbReference type="AlphaFoldDB" id="A0A223S7G6"/>
<feature type="domain" description="DUF4158" evidence="1">
    <location>
        <begin position="5"/>
        <end position="171"/>
    </location>
</feature>
<dbReference type="Proteomes" id="UP000215005">
    <property type="component" value="Chromosome"/>
</dbReference>
<gene>
    <name evidence="2" type="ORF">CDO52_15820</name>
</gene>
<dbReference type="InterPro" id="IPR025296">
    <property type="entry name" value="DUF4158"/>
</dbReference>
<organism evidence="2 3">
    <name type="scientific">Nocardiopsis gilva YIM 90087</name>
    <dbReference type="NCBI Taxonomy" id="1235441"/>
    <lineage>
        <taxon>Bacteria</taxon>
        <taxon>Bacillati</taxon>
        <taxon>Actinomycetota</taxon>
        <taxon>Actinomycetes</taxon>
        <taxon>Streptosporangiales</taxon>
        <taxon>Nocardiopsidaceae</taxon>
        <taxon>Nocardiopsis</taxon>
    </lineage>
</organism>
<keyword evidence="3" id="KW-1185">Reference proteome</keyword>
<sequence length="301" mass="33114">MPVEFLTDEQAARYGRYAEPPSRAHLDRFFHLGDADWELIAPKRREANRLGFAVQLCTARSLGTFLTDPSEVPENAVVYLAEQLGIADPGCLADYAAREQTRLDHAEEIRDACRSEDFATKQAELRAWMEAQVWTAADGPKALFDGAVSWLLRHAVLLPGVTTLARLVARVRQEVTERLWTQLCTLLTPGQQAGLGPCSPFPTGHGPPTWSGCAAGPPAARARRWCAPWTESLKSSAWDWAASTCRASLRGASPKWPAMGWRAKPLSCGATTTHVGWPRCWPRSCTSNPAPSTTPWSCWTC</sequence>
<dbReference type="KEGG" id="ngv:CDO52_15820"/>
<protein>
    <recommendedName>
        <fullName evidence="1">DUF4158 domain-containing protein</fullName>
    </recommendedName>
</protein>
<evidence type="ECO:0000313" key="2">
    <source>
        <dbReference type="EMBL" id="ASU84061.1"/>
    </source>
</evidence>